<dbReference type="EMBL" id="CADCVR010000065">
    <property type="protein sequence ID" value="CAA9502204.1"/>
    <property type="molecule type" value="Genomic_DNA"/>
</dbReference>
<dbReference type="AlphaFoldDB" id="A0A6J4SL55"/>
<reference evidence="3" key="1">
    <citation type="submission" date="2020-02" db="EMBL/GenBank/DDBJ databases">
        <authorList>
            <person name="Meier V. D."/>
        </authorList>
    </citation>
    <scope>NUCLEOTIDE SEQUENCE</scope>
    <source>
        <strain evidence="3">AVDCRST_MAG53</strain>
    </source>
</reference>
<proteinExistence type="predicted"/>
<sequence length="240" mass="25614">MGVMRKTPAAIAAVVATTIAMPAIAVAAIFEIGTVQGENAMPDPACPAKPCLAISRTTGYQVKVGGARDTHVVKEDGRIVAWTIKLSRPGKKQIEFFEKNLGGESTAQLTVLRPGNKLYARILAQGEPVALEPYFGQTAQFALQKSIPVKKGNVIGISVPTWAPALSINQPGTVSWRASRPKGGCNDFAKPTAQLGMNNITRFFCLYRTARLTYTATVVTDPKPASGVETDTSRRRGSRG</sequence>
<feature type="region of interest" description="Disordered" evidence="1">
    <location>
        <begin position="221"/>
        <end position="240"/>
    </location>
</feature>
<feature type="chain" id="PRO_5026719878" evidence="2">
    <location>
        <begin position="28"/>
        <end position="240"/>
    </location>
</feature>
<feature type="signal peptide" evidence="2">
    <location>
        <begin position="1"/>
        <end position="27"/>
    </location>
</feature>
<protein>
    <submittedName>
        <fullName evidence="3">Uncharacterized protein</fullName>
    </submittedName>
</protein>
<evidence type="ECO:0000313" key="3">
    <source>
        <dbReference type="EMBL" id="CAA9502204.1"/>
    </source>
</evidence>
<organism evidence="3">
    <name type="scientific">uncultured Solirubrobacteraceae bacterium</name>
    <dbReference type="NCBI Taxonomy" id="1162706"/>
    <lineage>
        <taxon>Bacteria</taxon>
        <taxon>Bacillati</taxon>
        <taxon>Actinomycetota</taxon>
        <taxon>Thermoleophilia</taxon>
        <taxon>Solirubrobacterales</taxon>
        <taxon>Solirubrobacteraceae</taxon>
        <taxon>environmental samples</taxon>
    </lineage>
</organism>
<name>A0A6J4SL55_9ACTN</name>
<gene>
    <name evidence="3" type="ORF">AVDCRST_MAG53-2069</name>
</gene>
<evidence type="ECO:0000256" key="1">
    <source>
        <dbReference type="SAM" id="MobiDB-lite"/>
    </source>
</evidence>
<keyword evidence="2" id="KW-0732">Signal</keyword>
<evidence type="ECO:0000256" key="2">
    <source>
        <dbReference type="SAM" id="SignalP"/>
    </source>
</evidence>
<accession>A0A6J4SL55</accession>